<dbReference type="AlphaFoldDB" id="A0AAJ0C8P8"/>
<reference evidence="2" key="1">
    <citation type="submission" date="2023-06" db="EMBL/GenBank/DDBJ databases">
        <title>Genome-scale phylogeny and comparative genomics of the fungal order Sordariales.</title>
        <authorList>
            <consortium name="Lawrence Berkeley National Laboratory"/>
            <person name="Hensen N."/>
            <person name="Bonometti L."/>
            <person name="Westerberg I."/>
            <person name="Brannstrom I.O."/>
            <person name="Guillou S."/>
            <person name="Cros-Aarteil S."/>
            <person name="Calhoun S."/>
            <person name="Haridas S."/>
            <person name="Kuo A."/>
            <person name="Mondo S."/>
            <person name="Pangilinan J."/>
            <person name="Riley R."/>
            <person name="Labutti K."/>
            <person name="Andreopoulos B."/>
            <person name="Lipzen A."/>
            <person name="Chen C."/>
            <person name="Yanf M."/>
            <person name="Daum C."/>
            <person name="Ng V."/>
            <person name="Clum A."/>
            <person name="Steindorff A."/>
            <person name="Ohm R."/>
            <person name="Martin F."/>
            <person name="Silar P."/>
            <person name="Natvig D."/>
            <person name="Lalanne C."/>
            <person name="Gautier V."/>
            <person name="Ament-Velasquez S.L."/>
            <person name="Kruys A."/>
            <person name="Hutchinson M.I."/>
            <person name="Powell A.J."/>
            <person name="Barry K."/>
            <person name="Miller A.N."/>
            <person name="Grigoriev I.V."/>
            <person name="Debuchy R."/>
            <person name="Gladieux P."/>
            <person name="Thoren M.H."/>
            <person name="Johannesson H."/>
        </authorList>
    </citation>
    <scope>NUCLEOTIDE SEQUENCE</scope>
    <source>
        <strain evidence="2">8032-3</strain>
    </source>
</reference>
<keyword evidence="3" id="KW-1185">Reference proteome</keyword>
<dbReference type="GeneID" id="85306177"/>
<dbReference type="PANTHER" id="PTHR35596:SF1">
    <property type="entry name" value="MICROBIAL-TYPE PARG CATALYTIC DOMAIN-CONTAINING PROTEIN"/>
    <property type="match status" value="1"/>
</dbReference>
<organism evidence="2 3">
    <name type="scientific">Phialemonium atrogriseum</name>
    <dbReference type="NCBI Taxonomy" id="1093897"/>
    <lineage>
        <taxon>Eukaryota</taxon>
        <taxon>Fungi</taxon>
        <taxon>Dikarya</taxon>
        <taxon>Ascomycota</taxon>
        <taxon>Pezizomycotina</taxon>
        <taxon>Sordariomycetes</taxon>
        <taxon>Sordariomycetidae</taxon>
        <taxon>Cephalothecales</taxon>
        <taxon>Cephalothecaceae</taxon>
        <taxon>Phialemonium</taxon>
    </lineage>
</organism>
<evidence type="ECO:0000313" key="3">
    <source>
        <dbReference type="Proteomes" id="UP001244011"/>
    </source>
</evidence>
<feature type="domain" description="Microbial-type PARG catalytic" evidence="1">
    <location>
        <begin position="77"/>
        <end position="187"/>
    </location>
</feature>
<dbReference type="EMBL" id="MU838997">
    <property type="protein sequence ID" value="KAK1772223.1"/>
    <property type="molecule type" value="Genomic_DNA"/>
</dbReference>
<dbReference type="Pfam" id="PF10021">
    <property type="entry name" value="PARG_cat_microb"/>
    <property type="match status" value="1"/>
</dbReference>
<dbReference type="Gene3D" id="3.40.220.10">
    <property type="entry name" value="Leucine Aminopeptidase, subunit E, domain 1"/>
    <property type="match status" value="1"/>
</dbReference>
<proteinExistence type="predicted"/>
<name>A0AAJ0C8P8_9PEZI</name>
<dbReference type="NCBIfam" id="TIGR02452">
    <property type="entry name" value="TIGR02452 family protein"/>
    <property type="match status" value="1"/>
</dbReference>
<dbReference type="RefSeq" id="XP_060288436.1">
    <property type="nucleotide sequence ID" value="XM_060422990.1"/>
</dbReference>
<accession>A0AAJ0C8P8</accession>
<sequence>MSGDQSYRDRRRALAAVARQTKALTPTIMADLPHLDATHSELLTLANLPPLDPAACPGFVAPGAAVRGTPIRVLNQDSFDAAIAMTRASALSASASTTANDDDAAQLLNHLSTAAQQPAALDATAAPRVAVLNMASDKNPGGGWLGGSSAQEEALCFRSTLAASLSRRFYPFPPRGGLYSRDVVVFREGMGNGHGLMSGAGARPVVSVLSVAGVRRPEVEEAGAAGRLVFAESAVRELTKDKMRLCLRMAASRGHVMLVLGALGCGAFRNPPHEVADCWMEVLSEDEFAGGWFREIWFAVYDRKGEGNFEIFRDVLDGKIVGEVASS</sequence>
<protein>
    <recommendedName>
        <fullName evidence="1">Microbial-type PARG catalytic domain-containing protein</fullName>
    </recommendedName>
</protein>
<evidence type="ECO:0000259" key="1">
    <source>
        <dbReference type="Pfam" id="PF10021"/>
    </source>
</evidence>
<dbReference type="Proteomes" id="UP001244011">
    <property type="component" value="Unassembled WGS sequence"/>
</dbReference>
<dbReference type="InterPro" id="IPR043472">
    <property type="entry name" value="Macro_dom-like"/>
</dbReference>
<dbReference type="SUPFAM" id="SSF52949">
    <property type="entry name" value="Macro domain-like"/>
    <property type="match status" value="1"/>
</dbReference>
<comment type="caution">
    <text evidence="2">The sequence shown here is derived from an EMBL/GenBank/DDBJ whole genome shotgun (WGS) entry which is preliminary data.</text>
</comment>
<gene>
    <name evidence="2" type="ORF">QBC33DRAFT_2500</name>
</gene>
<dbReference type="PANTHER" id="PTHR35596">
    <property type="entry name" value="DUF2263 DOMAIN-CONTAINING PROTEIN"/>
    <property type="match status" value="1"/>
</dbReference>
<evidence type="ECO:0000313" key="2">
    <source>
        <dbReference type="EMBL" id="KAK1772223.1"/>
    </source>
</evidence>
<dbReference type="InterPro" id="IPR012664">
    <property type="entry name" value="CHP02452"/>
</dbReference>
<dbReference type="InterPro" id="IPR019261">
    <property type="entry name" value="PARG_cat_microbial"/>
</dbReference>